<dbReference type="EMBL" id="JAMPKK010000007">
    <property type="protein sequence ID" value="MEP0863819.1"/>
    <property type="molecule type" value="Genomic_DNA"/>
</dbReference>
<reference evidence="2 3" key="1">
    <citation type="submission" date="2022-04" db="EMBL/GenBank/DDBJ databases">
        <title>Positive selection, recombination, and allopatry shape intraspecific diversity of widespread and dominant cyanobacteria.</title>
        <authorList>
            <person name="Wei J."/>
            <person name="Shu W."/>
            <person name="Hu C."/>
        </authorList>
    </citation>
    <scope>NUCLEOTIDE SEQUENCE [LARGE SCALE GENOMIC DNA]</scope>
    <source>
        <strain evidence="2 3">GB2-A5</strain>
    </source>
</reference>
<dbReference type="Proteomes" id="UP001442494">
    <property type="component" value="Unassembled WGS sequence"/>
</dbReference>
<feature type="transmembrane region" description="Helical" evidence="1">
    <location>
        <begin position="24"/>
        <end position="49"/>
    </location>
</feature>
<sequence>MSNLYMIRDEIPDFVREVGYLKGWYLITLARIAIVAIALSKTIATTLAWTRYYTL</sequence>
<keyword evidence="3" id="KW-1185">Reference proteome</keyword>
<evidence type="ECO:0000313" key="2">
    <source>
        <dbReference type="EMBL" id="MEP0863819.1"/>
    </source>
</evidence>
<name>A0ABV0JK61_9CYAN</name>
<protein>
    <submittedName>
        <fullName evidence="2">Uncharacterized protein</fullName>
    </submittedName>
</protein>
<keyword evidence="1" id="KW-0472">Membrane</keyword>
<evidence type="ECO:0000256" key="1">
    <source>
        <dbReference type="SAM" id="Phobius"/>
    </source>
</evidence>
<proteinExistence type="predicted"/>
<accession>A0ABV0JK61</accession>
<dbReference type="RefSeq" id="WP_190417393.1">
    <property type="nucleotide sequence ID" value="NZ_JAMPKK010000007.1"/>
</dbReference>
<keyword evidence="1" id="KW-0812">Transmembrane</keyword>
<comment type="caution">
    <text evidence="2">The sequence shown here is derived from an EMBL/GenBank/DDBJ whole genome shotgun (WGS) entry which is preliminary data.</text>
</comment>
<evidence type="ECO:0000313" key="3">
    <source>
        <dbReference type="Proteomes" id="UP001442494"/>
    </source>
</evidence>
<gene>
    <name evidence="2" type="ORF">NDI37_04985</name>
</gene>
<keyword evidence="1" id="KW-1133">Transmembrane helix</keyword>
<organism evidence="2 3">
    <name type="scientific">Funiculus sociatus GB2-A5</name>
    <dbReference type="NCBI Taxonomy" id="2933946"/>
    <lineage>
        <taxon>Bacteria</taxon>
        <taxon>Bacillati</taxon>
        <taxon>Cyanobacteriota</taxon>
        <taxon>Cyanophyceae</taxon>
        <taxon>Coleofasciculales</taxon>
        <taxon>Coleofasciculaceae</taxon>
        <taxon>Funiculus</taxon>
    </lineage>
</organism>